<feature type="signal peptide" evidence="1">
    <location>
        <begin position="1"/>
        <end position="29"/>
    </location>
</feature>
<evidence type="ECO:0000256" key="1">
    <source>
        <dbReference type="SAM" id="SignalP"/>
    </source>
</evidence>
<dbReference type="RefSeq" id="WP_380912124.1">
    <property type="nucleotide sequence ID" value="NZ_JBHTLS010000129.1"/>
</dbReference>
<name>A0ABW3P7I7_9SPHN</name>
<evidence type="ECO:0000313" key="2">
    <source>
        <dbReference type="EMBL" id="MFD1105922.1"/>
    </source>
</evidence>
<dbReference type="EMBL" id="JBHTLS010000129">
    <property type="protein sequence ID" value="MFD1105922.1"/>
    <property type="molecule type" value="Genomic_DNA"/>
</dbReference>
<sequence>MKMKFLVNMGAALAMGAASFVATTAPASAQYYRGGYERGDYYRGGYDRGYRGYRGDRGGYYRGYDRGYRGDYYRGGYRGYRGGYRCRDNGTGGTIIGAIAGGLLGNEIGKGGRDRYGYRRGDGTTGAIVGAGVGALAGRAIDRNC</sequence>
<gene>
    <name evidence="2" type="ORF">ACFQ24_13740</name>
</gene>
<reference evidence="3" key="1">
    <citation type="journal article" date="2019" name="Int. J. Syst. Evol. Microbiol.">
        <title>The Global Catalogue of Microorganisms (GCM) 10K type strain sequencing project: providing services to taxonomists for standard genome sequencing and annotation.</title>
        <authorList>
            <consortium name="The Broad Institute Genomics Platform"/>
            <consortium name="The Broad Institute Genome Sequencing Center for Infectious Disease"/>
            <person name="Wu L."/>
            <person name="Ma J."/>
        </authorList>
    </citation>
    <scope>NUCLEOTIDE SEQUENCE [LARGE SCALE GENOMIC DNA]</scope>
    <source>
        <strain evidence="3">CCUG 54329</strain>
    </source>
</reference>
<organism evidence="2 3">
    <name type="scientific">Sphingobium olei</name>
    <dbReference type="NCBI Taxonomy" id="420955"/>
    <lineage>
        <taxon>Bacteria</taxon>
        <taxon>Pseudomonadati</taxon>
        <taxon>Pseudomonadota</taxon>
        <taxon>Alphaproteobacteria</taxon>
        <taxon>Sphingomonadales</taxon>
        <taxon>Sphingomonadaceae</taxon>
        <taxon>Sphingobium</taxon>
    </lineage>
</organism>
<protein>
    <submittedName>
        <fullName evidence="2">Glycine zipper 2TM domain-containing protein</fullName>
    </submittedName>
</protein>
<keyword evidence="1" id="KW-0732">Signal</keyword>
<accession>A0ABW3P7I7</accession>
<evidence type="ECO:0000313" key="3">
    <source>
        <dbReference type="Proteomes" id="UP001597203"/>
    </source>
</evidence>
<proteinExistence type="predicted"/>
<feature type="chain" id="PRO_5046322288" evidence="1">
    <location>
        <begin position="30"/>
        <end position="145"/>
    </location>
</feature>
<dbReference type="Proteomes" id="UP001597203">
    <property type="component" value="Unassembled WGS sequence"/>
</dbReference>
<keyword evidence="3" id="KW-1185">Reference proteome</keyword>
<comment type="caution">
    <text evidence="2">The sequence shown here is derived from an EMBL/GenBank/DDBJ whole genome shotgun (WGS) entry which is preliminary data.</text>
</comment>